<organism evidence="1">
    <name type="scientific">Davidia involucrata</name>
    <name type="common">Dove tree</name>
    <dbReference type="NCBI Taxonomy" id="16924"/>
    <lineage>
        <taxon>Eukaryota</taxon>
        <taxon>Viridiplantae</taxon>
        <taxon>Streptophyta</taxon>
        <taxon>Embryophyta</taxon>
        <taxon>Tracheophyta</taxon>
        <taxon>Spermatophyta</taxon>
        <taxon>Magnoliopsida</taxon>
        <taxon>eudicotyledons</taxon>
        <taxon>Gunneridae</taxon>
        <taxon>Pentapetalae</taxon>
        <taxon>asterids</taxon>
        <taxon>Cornales</taxon>
        <taxon>Nyssaceae</taxon>
        <taxon>Davidia</taxon>
    </lineage>
</organism>
<dbReference type="AlphaFoldDB" id="A0A5B7BSS3"/>
<evidence type="ECO:0000313" key="1">
    <source>
        <dbReference type="EMBL" id="MPA71086.1"/>
    </source>
</evidence>
<proteinExistence type="predicted"/>
<accession>A0A5B7BSS3</accession>
<dbReference type="EMBL" id="GHES01040527">
    <property type="protein sequence ID" value="MPA71086.1"/>
    <property type="molecule type" value="Transcribed_RNA"/>
</dbReference>
<gene>
    <name evidence="1" type="ORF">Din_040527</name>
</gene>
<reference evidence="1" key="1">
    <citation type="submission" date="2019-08" db="EMBL/GenBank/DDBJ databases">
        <title>Reference gene set and small RNA set construction with multiple tissues from Davidia involucrata Baill.</title>
        <authorList>
            <person name="Yang H."/>
            <person name="Zhou C."/>
            <person name="Li G."/>
            <person name="Wang J."/>
            <person name="Gao P."/>
            <person name="Wang M."/>
            <person name="Wang R."/>
            <person name="Zhao Y."/>
        </authorList>
    </citation>
    <scope>NUCLEOTIDE SEQUENCE</scope>
    <source>
        <tissue evidence="1">Mixed with DoveR01_LX</tissue>
    </source>
</reference>
<name>A0A5B7BSS3_DAVIN</name>
<protein>
    <submittedName>
        <fullName evidence="1">Uncharacterized protein</fullName>
    </submittedName>
</protein>
<sequence>MAMDYDLMQQTSDAQRYGVPRYSLLDWTKIVLEKDHYDRYDTTEDINRRVKIAVPYFEGRDDPTIFYDWVIAIEEYFDWYDVTEDWKVRFAKLKLVQMAKLWWFHIEGDIRRLGSHQ</sequence>